<evidence type="ECO:0000313" key="2">
    <source>
        <dbReference type="Proteomes" id="UP000826300"/>
    </source>
</evidence>
<dbReference type="InterPro" id="IPR005624">
    <property type="entry name" value="PduO/GlcC-like"/>
</dbReference>
<dbReference type="PIRSF" id="PIRSF008757">
    <property type="entry name" value="UCP008757"/>
    <property type="match status" value="1"/>
</dbReference>
<dbReference type="EMBL" id="CP069370">
    <property type="protein sequence ID" value="QYZ70704.1"/>
    <property type="molecule type" value="Genomic_DNA"/>
</dbReference>
<dbReference type="InterPro" id="IPR010371">
    <property type="entry name" value="YBR137W-like"/>
</dbReference>
<dbReference type="GO" id="GO:0006620">
    <property type="term" value="P:post-translational protein targeting to endoplasmic reticulum membrane"/>
    <property type="evidence" value="ECO:0007669"/>
    <property type="project" value="TreeGrafter"/>
</dbReference>
<gene>
    <name evidence="1" type="ORF">JO391_04095</name>
</gene>
<dbReference type="RefSeq" id="WP_220662921.1">
    <property type="nucleotide sequence ID" value="NZ_CP069370.1"/>
</dbReference>
<accession>A0A8G0ZYS6</accession>
<name>A0A8G0ZYS6_9RHOB</name>
<protein>
    <submittedName>
        <fullName evidence="1">Heme-binding protein</fullName>
    </submittedName>
</protein>
<dbReference type="InterPro" id="IPR038084">
    <property type="entry name" value="PduO/GlcC-like_sf"/>
</dbReference>
<keyword evidence="2" id="KW-1185">Reference proteome</keyword>
<dbReference type="Pfam" id="PF03928">
    <property type="entry name" value="HbpS-like"/>
    <property type="match status" value="1"/>
</dbReference>
<evidence type="ECO:0000313" key="1">
    <source>
        <dbReference type="EMBL" id="QYZ70704.1"/>
    </source>
</evidence>
<dbReference type="GO" id="GO:0072380">
    <property type="term" value="C:TRC complex"/>
    <property type="evidence" value="ECO:0007669"/>
    <property type="project" value="TreeGrafter"/>
</dbReference>
<sequence length="154" mass="16227">MTSPTSAELATEAAALTLPRFAEAEALALGRILTDFGLKDRLPIVIDIRTADRTLFHAALPGAAPLNDLWARRKSTTALIFQEPSFLVGTRNREKGETLTKHGLAEADCADHGGAVPVRVKGVGVVAVATVSGLPQAEDHALVVRALRALADTL</sequence>
<reference evidence="1" key="1">
    <citation type="submission" date="2021-02" db="EMBL/GenBank/DDBJ databases">
        <title>Rhodobacter shimadae sp. nov., an aerobic anoxygenic phototrophic bacterium isolated from a hot spring.</title>
        <authorList>
            <person name="Muramatsu S."/>
            <person name="Haruta S."/>
            <person name="Hirose S."/>
            <person name="Hanada S."/>
        </authorList>
    </citation>
    <scope>NUCLEOTIDE SEQUENCE</scope>
    <source>
        <strain evidence="1">N10</strain>
    </source>
</reference>
<dbReference type="Proteomes" id="UP000826300">
    <property type="component" value="Chromosome"/>
</dbReference>
<organism evidence="1 2">
    <name type="scientific">Neotabrizicola shimadae</name>
    <dbReference type="NCBI Taxonomy" id="2807096"/>
    <lineage>
        <taxon>Bacteria</taxon>
        <taxon>Pseudomonadati</taxon>
        <taxon>Pseudomonadota</taxon>
        <taxon>Alphaproteobacteria</taxon>
        <taxon>Rhodobacterales</taxon>
        <taxon>Paracoccaceae</taxon>
        <taxon>Neotabrizicola</taxon>
    </lineage>
</organism>
<dbReference type="SUPFAM" id="SSF143744">
    <property type="entry name" value="GlcG-like"/>
    <property type="match status" value="1"/>
</dbReference>
<dbReference type="Gene3D" id="3.30.450.150">
    <property type="entry name" value="Haem-degrading domain"/>
    <property type="match status" value="1"/>
</dbReference>
<dbReference type="PANTHER" id="PTHR28255:SF1">
    <property type="entry name" value="UPF0303 PROTEIN YBR137W"/>
    <property type="match status" value="1"/>
</dbReference>
<dbReference type="AlphaFoldDB" id="A0A8G0ZYS6"/>
<dbReference type="KEGG" id="nsm:JO391_04095"/>
<dbReference type="PANTHER" id="PTHR28255">
    <property type="match status" value="1"/>
</dbReference>
<proteinExistence type="predicted"/>